<dbReference type="EMBL" id="VFMO01000001">
    <property type="protein sequence ID" value="TQJ13757.1"/>
    <property type="molecule type" value="Genomic_DNA"/>
</dbReference>
<dbReference type="Proteomes" id="UP000320806">
    <property type="component" value="Unassembled WGS sequence"/>
</dbReference>
<feature type="compositionally biased region" description="Low complexity" evidence="1">
    <location>
        <begin position="24"/>
        <end position="35"/>
    </location>
</feature>
<accession>A0A542EEL0</accession>
<feature type="region of interest" description="Disordered" evidence="1">
    <location>
        <begin position="1"/>
        <end position="38"/>
    </location>
</feature>
<feature type="transmembrane region" description="Helical" evidence="2">
    <location>
        <begin position="64"/>
        <end position="88"/>
    </location>
</feature>
<organism evidence="3 4">
    <name type="scientific">Yimella lutea</name>
    <dbReference type="NCBI Taxonomy" id="587872"/>
    <lineage>
        <taxon>Bacteria</taxon>
        <taxon>Bacillati</taxon>
        <taxon>Actinomycetota</taxon>
        <taxon>Actinomycetes</taxon>
        <taxon>Micrococcales</taxon>
        <taxon>Dermacoccaceae</taxon>
        <taxon>Yimella</taxon>
    </lineage>
</organism>
<evidence type="ECO:0000256" key="1">
    <source>
        <dbReference type="SAM" id="MobiDB-lite"/>
    </source>
</evidence>
<keyword evidence="2" id="KW-1133">Transmembrane helix</keyword>
<sequence length="341" mass="37745">MIFGRKRRRDETTELYDRHHNGSADSYGDPYGDPYGDADSDWDDEDALHLGDARFESDHRRTRLTSTLGCLLPLGLLALIAGGGFYGYQRVQDAVGSNSCKVRDDRFDYQWSPEQVANSATISMVGTDVLRLPTRASQIANATAIQESKLRNLRSGDRDSLGLFQQRPSMGWGTAEQILDPVYASRRFYAALVKVDQWQTRPLTEVAQDVQRSGYPEAYADHETQGRVLATSFEGKFPESLGCRLDDPTEPGSPTDVVAKLREQTGVTATPSGKYVTVRAQSTKQAWGIGHWAVAHAQSEQISSVVVGGRAWNRTSDRSGWTWDKATNPTASATTVRIELH</sequence>
<keyword evidence="2" id="KW-0472">Membrane</keyword>
<evidence type="ECO:0000313" key="4">
    <source>
        <dbReference type="Proteomes" id="UP000320806"/>
    </source>
</evidence>
<evidence type="ECO:0000256" key="2">
    <source>
        <dbReference type="SAM" id="Phobius"/>
    </source>
</evidence>
<reference evidence="3 4" key="1">
    <citation type="submission" date="2019-06" db="EMBL/GenBank/DDBJ databases">
        <title>Sequencing the genomes of 1000 actinobacteria strains.</title>
        <authorList>
            <person name="Klenk H.-P."/>
        </authorList>
    </citation>
    <scope>NUCLEOTIDE SEQUENCE [LARGE SCALE GENOMIC DNA]</scope>
    <source>
        <strain evidence="3 4">DSM 19828</strain>
    </source>
</reference>
<feature type="compositionally biased region" description="Basic and acidic residues" evidence="1">
    <location>
        <begin position="9"/>
        <end position="22"/>
    </location>
</feature>
<keyword evidence="2" id="KW-0812">Transmembrane</keyword>
<protein>
    <submittedName>
        <fullName evidence="3">Uncharacterized protein</fullName>
    </submittedName>
</protein>
<evidence type="ECO:0000313" key="3">
    <source>
        <dbReference type="EMBL" id="TQJ13757.1"/>
    </source>
</evidence>
<name>A0A542EEL0_9MICO</name>
<proteinExistence type="predicted"/>
<dbReference type="AlphaFoldDB" id="A0A542EEL0"/>
<comment type="caution">
    <text evidence="3">The sequence shown here is derived from an EMBL/GenBank/DDBJ whole genome shotgun (WGS) entry which is preliminary data.</text>
</comment>
<gene>
    <name evidence="3" type="ORF">FB459_1191</name>
</gene>
<keyword evidence="4" id="KW-1185">Reference proteome</keyword>
<dbReference type="RefSeq" id="WP_211345139.1">
    <property type="nucleotide sequence ID" value="NZ_BAABCI010000002.1"/>
</dbReference>